<dbReference type="PANTHER" id="PTHR31343:SF29">
    <property type="entry name" value="DUF789 DOMAIN-CONTAINING PROTEIN"/>
    <property type="match status" value="1"/>
</dbReference>
<proteinExistence type="predicted"/>
<dbReference type="Proteomes" id="UP000655225">
    <property type="component" value="Unassembled WGS sequence"/>
</dbReference>
<organism evidence="1 2">
    <name type="scientific">Tetracentron sinense</name>
    <name type="common">Spur-leaf</name>
    <dbReference type="NCBI Taxonomy" id="13715"/>
    <lineage>
        <taxon>Eukaryota</taxon>
        <taxon>Viridiplantae</taxon>
        <taxon>Streptophyta</taxon>
        <taxon>Embryophyta</taxon>
        <taxon>Tracheophyta</taxon>
        <taxon>Spermatophyta</taxon>
        <taxon>Magnoliopsida</taxon>
        <taxon>Trochodendrales</taxon>
        <taxon>Trochodendraceae</taxon>
        <taxon>Tetracentron</taxon>
    </lineage>
</organism>
<dbReference type="PANTHER" id="PTHR31343">
    <property type="entry name" value="T15D22.8"/>
    <property type="match status" value="1"/>
</dbReference>
<accession>A0A834Z8H8</accession>
<sequence length="133" mass="14289">MEMKLCFWVCNVNEGLGDTIPEENNKGKGICSLEVGLKGDKSKGDSSGGISLVPFGLATYKMNGKLWINPETLDQERILSLLNAADSWYRSCECSHASRMEADSVLCVLEGLSQVSNTCLYAGGGFVLIMDGG</sequence>
<dbReference type="Pfam" id="PF05623">
    <property type="entry name" value="DUF789"/>
    <property type="match status" value="1"/>
</dbReference>
<evidence type="ECO:0000313" key="1">
    <source>
        <dbReference type="EMBL" id="KAF8398632.1"/>
    </source>
</evidence>
<protein>
    <submittedName>
        <fullName evidence="1">Uncharacterized protein</fullName>
    </submittedName>
</protein>
<keyword evidence="2" id="KW-1185">Reference proteome</keyword>
<name>A0A834Z8H8_TETSI</name>
<evidence type="ECO:0000313" key="2">
    <source>
        <dbReference type="Proteomes" id="UP000655225"/>
    </source>
</evidence>
<gene>
    <name evidence="1" type="ORF">HHK36_014487</name>
</gene>
<comment type="caution">
    <text evidence="1">The sequence shown here is derived from an EMBL/GenBank/DDBJ whole genome shotgun (WGS) entry which is preliminary data.</text>
</comment>
<reference evidence="1 2" key="1">
    <citation type="submission" date="2020-04" db="EMBL/GenBank/DDBJ databases">
        <title>Plant Genome Project.</title>
        <authorList>
            <person name="Zhang R.-G."/>
        </authorList>
    </citation>
    <scope>NUCLEOTIDE SEQUENCE [LARGE SCALE GENOMIC DNA]</scope>
    <source>
        <strain evidence="1">YNK0</strain>
        <tissue evidence="1">Leaf</tissue>
    </source>
</reference>
<dbReference type="InterPro" id="IPR008507">
    <property type="entry name" value="DUF789"/>
</dbReference>
<dbReference type="OrthoDB" id="1896065at2759"/>
<dbReference type="AlphaFoldDB" id="A0A834Z8H8"/>
<dbReference type="EMBL" id="JABCRI010000010">
    <property type="protein sequence ID" value="KAF8398632.1"/>
    <property type="molecule type" value="Genomic_DNA"/>
</dbReference>